<sequence length="428" mass="49243">MVFFFENKAVQYKCKILGLLFFISFNLFAQEEIQNPEIQNPKICPPKTIFDIFKKDDDALVVKPTKNNFFLVIPAIGSQPATGFFFGAVAQYTFKGKEEKDKYSIANIGITYTLKDQWLVNVKNNILLKNNKIFLSGDYRLYLFSQPNYGLGTDIIPPRRDRPPGFSVDSLAQDMDYNYFKFHQTVSFEVKENYYVGGGINIDWYSSIDDKELDIANGKYTYHYNYSQKYGFDNTEYFLNGVSLNLVHDSRDNQVNASKGWFANINYRFNPVIFDNQDYSNVLFAEYRHFIPVSHKNPRYILAIWTYGQFVTRGKVPYLNLPAIGWDQRSRSGEGYTQGLFRGNGLVYLSTEFRFPITCNQLLSGTVFTNFVTTSNSDNDLKLFKSIQPAAGIGLRLLIDKASKTNLIFDYSWGNNSKGFYLNAGETF</sequence>
<proteinExistence type="predicted"/>
<evidence type="ECO:0000259" key="4">
    <source>
        <dbReference type="Pfam" id="PF01103"/>
    </source>
</evidence>
<feature type="chain" id="PRO_5019181624" evidence="3">
    <location>
        <begin position="30"/>
        <end position="428"/>
    </location>
</feature>
<comment type="subcellular location">
    <subcellularLocation>
        <location evidence="1">Membrane</location>
    </subcellularLocation>
</comment>
<dbReference type="RefSeq" id="WP_129746894.1">
    <property type="nucleotide sequence ID" value="NZ_JUIV01000005.1"/>
</dbReference>
<protein>
    <submittedName>
        <fullName evidence="5">Surface antigen (D15)</fullName>
    </submittedName>
</protein>
<name>A0A444VZW0_9FLAO</name>
<dbReference type="OrthoDB" id="621220at2"/>
<keyword evidence="2" id="KW-0472">Membrane</keyword>
<dbReference type="GO" id="GO:0019867">
    <property type="term" value="C:outer membrane"/>
    <property type="evidence" value="ECO:0007669"/>
    <property type="project" value="InterPro"/>
</dbReference>
<evidence type="ECO:0000256" key="2">
    <source>
        <dbReference type="ARBA" id="ARBA00023136"/>
    </source>
</evidence>
<dbReference type="AlphaFoldDB" id="A0A444VZW0"/>
<dbReference type="InterPro" id="IPR000184">
    <property type="entry name" value="Bac_surfAg_D15"/>
</dbReference>
<feature type="domain" description="Bacterial surface antigen (D15)" evidence="4">
    <location>
        <begin position="173"/>
        <end position="428"/>
    </location>
</feature>
<gene>
    <name evidence="5" type="ORF">NU08_1975</name>
</gene>
<evidence type="ECO:0000313" key="6">
    <source>
        <dbReference type="Proteomes" id="UP000290433"/>
    </source>
</evidence>
<feature type="signal peptide" evidence="3">
    <location>
        <begin position="1"/>
        <end position="29"/>
    </location>
</feature>
<evidence type="ECO:0000256" key="1">
    <source>
        <dbReference type="ARBA" id="ARBA00004370"/>
    </source>
</evidence>
<organism evidence="5 6">
    <name type="scientific">Flavobacterium anhuiense</name>
    <dbReference type="NCBI Taxonomy" id="459526"/>
    <lineage>
        <taxon>Bacteria</taxon>
        <taxon>Pseudomonadati</taxon>
        <taxon>Bacteroidota</taxon>
        <taxon>Flavobacteriia</taxon>
        <taxon>Flavobacteriales</taxon>
        <taxon>Flavobacteriaceae</taxon>
        <taxon>Flavobacterium</taxon>
    </lineage>
</organism>
<evidence type="ECO:0000256" key="3">
    <source>
        <dbReference type="SAM" id="SignalP"/>
    </source>
</evidence>
<dbReference type="Pfam" id="PF01103">
    <property type="entry name" value="Omp85"/>
    <property type="match status" value="1"/>
</dbReference>
<dbReference type="Gene3D" id="2.40.160.50">
    <property type="entry name" value="membrane protein fhac: a member of the omp85/tpsb transporter family"/>
    <property type="match status" value="1"/>
</dbReference>
<evidence type="ECO:0000313" key="5">
    <source>
        <dbReference type="EMBL" id="RYJ39137.1"/>
    </source>
</evidence>
<keyword evidence="3" id="KW-0732">Signal</keyword>
<accession>A0A444VZW0</accession>
<reference evidence="5 6" key="1">
    <citation type="submission" date="2014-12" db="EMBL/GenBank/DDBJ databases">
        <title>Genome sequence of Flavobacterium anhuiense RCM74.</title>
        <authorList>
            <person name="Kim J.F."/>
            <person name="Song J.Y."/>
            <person name="Kwak M.-J."/>
            <person name="Lee S.-W."/>
        </authorList>
    </citation>
    <scope>NUCLEOTIDE SEQUENCE [LARGE SCALE GENOMIC DNA]</scope>
    <source>
        <strain evidence="5 6">RCM74</strain>
    </source>
</reference>
<comment type="caution">
    <text evidence="5">The sequence shown here is derived from an EMBL/GenBank/DDBJ whole genome shotgun (WGS) entry which is preliminary data.</text>
</comment>
<dbReference type="EMBL" id="JUIV01000005">
    <property type="protein sequence ID" value="RYJ39137.1"/>
    <property type="molecule type" value="Genomic_DNA"/>
</dbReference>
<dbReference type="Proteomes" id="UP000290433">
    <property type="component" value="Unassembled WGS sequence"/>
</dbReference>